<feature type="transmembrane region" description="Helical" evidence="5">
    <location>
        <begin position="296"/>
        <end position="316"/>
    </location>
</feature>
<feature type="transmembrane region" description="Helical" evidence="5">
    <location>
        <begin position="124"/>
        <end position="147"/>
    </location>
</feature>
<feature type="transmembrane region" description="Helical" evidence="5">
    <location>
        <begin position="323"/>
        <end position="342"/>
    </location>
</feature>
<dbReference type="PANTHER" id="PTHR23507:SF3">
    <property type="entry name" value="THYMIC STROMAL COTRANSPORTER HOMOLOG"/>
    <property type="match status" value="1"/>
</dbReference>
<keyword evidence="2 5" id="KW-0812">Transmembrane</keyword>
<dbReference type="Gene3D" id="1.20.1250.20">
    <property type="entry name" value="MFS general substrate transporter like domains"/>
    <property type="match status" value="1"/>
</dbReference>
<evidence type="ECO:0000256" key="1">
    <source>
        <dbReference type="ARBA" id="ARBA00004141"/>
    </source>
</evidence>
<feature type="transmembrane region" description="Helical" evidence="5">
    <location>
        <begin position="96"/>
        <end position="118"/>
    </location>
</feature>
<reference evidence="6" key="1">
    <citation type="submission" date="2021-05" db="EMBL/GenBank/DDBJ databases">
        <authorList>
            <person name="Tigano A."/>
        </authorList>
    </citation>
    <scope>NUCLEOTIDE SEQUENCE</scope>
</reference>
<dbReference type="InterPro" id="IPR036259">
    <property type="entry name" value="MFS_trans_sf"/>
</dbReference>
<feature type="transmembrane region" description="Helical" evidence="5">
    <location>
        <begin position="194"/>
        <end position="214"/>
    </location>
</feature>
<evidence type="ECO:0000256" key="4">
    <source>
        <dbReference type="ARBA" id="ARBA00023136"/>
    </source>
</evidence>
<sequence>MALVSLCALAPAVLRQVEPVIALEQLGNTLFDTALLMVARDRSANATYAGVSREAGQQKAITDFYMSYSLIIRLTPIVPSLLLGRLSDRGWRRAPVVAPLCGYLMSRLFLLLVVIFGLPLEVMYGAAVVFGLSGGFGAFWSGVMTLVSLRSAPADRSKVMMRVELLYGSAGLVASLVSGHLFQLYTSSLGHGTILLIVSTLLHLLCLLLATALLEVKEVCPEEPNEDYHLLSSSSSSSSSSCNSLVPEGPAGINRVNLVLLFLTAFLYDFAVGGAINILGSFVLKSPLSWSATQVGYGNAAGCLIFFTSFVGVMVFRRCLSDVTMILMGMLSFASGIYAMAFVRTTSMFYLARSLNLFALIPMPTIRSLVSQQVPASSCGITLTCLQLTLKVAGLAYIPAYTKIYQKTLDWIPGFVFLLSSIITVFGMIPISVVGCRRARRQRCEGTQGD</sequence>
<evidence type="ECO:0000313" key="7">
    <source>
        <dbReference type="Proteomes" id="UP000677803"/>
    </source>
</evidence>
<feature type="transmembrane region" description="Helical" evidence="5">
    <location>
        <begin position="159"/>
        <end position="182"/>
    </location>
</feature>
<evidence type="ECO:0000256" key="5">
    <source>
        <dbReference type="SAM" id="Phobius"/>
    </source>
</evidence>
<feature type="transmembrane region" description="Helical" evidence="5">
    <location>
        <begin position="411"/>
        <end position="433"/>
    </location>
</feature>
<dbReference type="GO" id="GO:0016020">
    <property type="term" value="C:membrane"/>
    <property type="evidence" value="ECO:0007669"/>
    <property type="project" value="UniProtKB-SubCell"/>
</dbReference>
<organism evidence="6 7">
    <name type="scientific">Menidia menidia</name>
    <name type="common">Atlantic silverside</name>
    <dbReference type="NCBI Taxonomy" id="238744"/>
    <lineage>
        <taxon>Eukaryota</taxon>
        <taxon>Metazoa</taxon>
        <taxon>Chordata</taxon>
        <taxon>Craniata</taxon>
        <taxon>Vertebrata</taxon>
        <taxon>Euteleostomi</taxon>
        <taxon>Actinopterygii</taxon>
        <taxon>Neopterygii</taxon>
        <taxon>Teleostei</taxon>
        <taxon>Neoteleostei</taxon>
        <taxon>Acanthomorphata</taxon>
        <taxon>Ovalentaria</taxon>
        <taxon>Atherinomorphae</taxon>
        <taxon>Atheriniformes</taxon>
        <taxon>Atherinopsidae</taxon>
        <taxon>Menidiinae</taxon>
        <taxon>Menidia</taxon>
    </lineage>
</organism>
<evidence type="ECO:0000256" key="2">
    <source>
        <dbReference type="ARBA" id="ARBA00022692"/>
    </source>
</evidence>
<dbReference type="Proteomes" id="UP000677803">
    <property type="component" value="Unassembled WGS sequence"/>
</dbReference>
<dbReference type="OrthoDB" id="430300at2759"/>
<dbReference type="PANTHER" id="PTHR23507">
    <property type="entry name" value="ZGC:174356"/>
    <property type="match status" value="1"/>
</dbReference>
<dbReference type="GO" id="GO:0022857">
    <property type="term" value="F:transmembrane transporter activity"/>
    <property type="evidence" value="ECO:0007669"/>
    <property type="project" value="TreeGrafter"/>
</dbReference>
<gene>
    <name evidence="6" type="ORF">MMEN_LOCUS4082</name>
</gene>
<dbReference type="AlphaFoldDB" id="A0A8S4ALY7"/>
<dbReference type="SUPFAM" id="SSF103473">
    <property type="entry name" value="MFS general substrate transporter"/>
    <property type="match status" value="1"/>
</dbReference>
<keyword evidence="7" id="KW-1185">Reference proteome</keyword>
<dbReference type="EMBL" id="CAJRST010003335">
    <property type="protein sequence ID" value="CAG5867282.1"/>
    <property type="molecule type" value="Genomic_DNA"/>
</dbReference>
<comment type="subcellular location">
    <subcellularLocation>
        <location evidence="1">Membrane</location>
        <topology evidence="1">Multi-pass membrane protein</topology>
    </subcellularLocation>
</comment>
<name>A0A8S4ALY7_9TELE</name>
<evidence type="ECO:0000256" key="3">
    <source>
        <dbReference type="ARBA" id="ARBA00022989"/>
    </source>
</evidence>
<keyword evidence="3 5" id="KW-1133">Transmembrane helix</keyword>
<keyword evidence="4 5" id="KW-0472">Membrane</keyword>
<evidence type="ECO:0000313" key="6">
    <source>
        <dbReference type="EMBL" id="CAG5867282.1"/>
    </source>
</evidence>
<feature type="transmembrane region" description="Helical" evidence="5">
    <location>
        <begin position="258"/>
        <end position="284"/>
    </location>
</feature>
<accession>A0A8S4ALY7</accession>
<comment type="caution">
    <text evidence="6">The sequence shown here is derived from an EMBL/GenBank/DDBJ whole genome shotgun (WGS) entry which is preliminary data.</text>
</comment>
<feature type="transmembrane region" description="Helical" evidence="5">
    <location>
        <begin position="65"/>
        <end position="84"/>
    </location>
</feature>
<proteinExistence type="predicted"/>
<protein>
    <submittedName>
        <fullName evidence="6">(Atlantic silverside) hypothetical protein</fullName>
    </submittedName>
</protein>